<reference evidence="2 3" key="1">
    <citation type="submission" date="2016-03" db="EMBL/GenBank/DDBJ databases">
        <title>EvidentialGene: Evidence-directed Construction of Genes on Genomes.</title>
        <authorList>
            <person name="Gilbert D.G."/>
            <person name="Choi J.-H."/>
            <person name="Mockaitis K."/>
            <person name="Colbourne J."/>
            <person name="Pfrender M."/>
        </authorList>
    </citation>
    <scope>NUCLEOTIDE SEQUENCE [LARGE SCALE GENOMIC DNA]</scope>
    <source>
        <strain evidence="2 3">Xinb3</strain>
        <tissue evidence="2">Complete organism</tissue>
    </source>
</reference>
<feature type="region of interest" description="Disordered" evidence="1">
    <location>
        <begin position="69"/>
        <end position="97"/>
    </location>
</feature>
<name>A0A164VIF8_9CRUS</name>
<comment type="caution">
    <text evidence="2">The sequence shown here is derived from an EMBL/GenBank/DDBJ whole genome shotgun (WGS) entry which is preliminary data.</text>
</comment>
<dbReference type="AlphaFoldDB" id="A0A164VIF8"/>
<evidence type="ECO:0000256" key="1">
    <source>
        <dbReference type="SAM" id="MobiDB-lite"/>
    </source>
</evidence>
<sequence>MSYTIAAHFKGREPTDQFIKSIVLSEDNGTKSVLTTSIEKLKKEVNTFLTQCIEKNRIESSDAQNILTIDEEELDSEDETISEGDTSLRPNKVPKLV</sequence>
<accession>A0A164VIF8</accession>
<organism evidence="2 3">
    <name type="scientific">Daphnia magna</name>
    <dbReference type="NCBI Taxonomy" id="35525"/>
    <lineage>
        <taxon>Eukaryota</taxon>
        <taxon>Metazoa</taxon>
        <taxon>Ecdysozoa</taxon>
        <taxon>Arthropoda</taxon>
        <taxon>Crustacea</taxon>
        <taxon>Branchiopoda</taxon>
        <taxon>Diplostraca</taxon>
        <taxon>Cladocera</taxon>
        <taxon>Anomopoda</taxon>
        <taxon>Daphniidae</taxon>
        <taxon>Daphnia</taxon>
    </lineage>
</organism>
<evidence type="ECO:0000313" key="2">
    <source>
        <dbReference type="EMBL" id="KZS12355.1"/>
    </source>
</evidence>
<proteinExistence type="predicted"/>
<feature type="compositionally biased region" description="Acidic residues" evidence="1">
    <location>
        <begin position="69"/>
        <end position="82"/>
    </location>
</feature>
<protein>
    <submittedName>
        <fullName evidence="2">Uncharacterized protein</fullName>
    </submittedName>
</protein>
<evidence type="ECO:0000313" key="3">
    <source>
        <dbReference type="Proteomes" id="UP000076858"/>
    </source>
</evidence>
<gene>
    <name evidence="2" type="ORF">APZ42_022475</name>
</gene>
<dbReference type="EMBL" id="LRGB01001361">
    <property type="protein sequence ID" value="KZS12355.1"/>
    <property type="molecule type" value="Genomic_DNA"/>
</dbReference>
<keyword evidence="3" id="KW-1185">Reference proteome</keyword>
<dbReference type="Proteomes" id="UP000076858">
    <property type="component" value="Unassembled WGS sequence"/>
</dbReference>